<gene>
    <name evidence="1" type="ORF">MSIMFB_01005</name>
</gene>
<name>A0A7Z7N963_9MYCO</name>
<keyword evidence="2" id="KW-1185">Reference proteome</keyword>
<organism evidence="1 2">
    <name type="scientific">Mycobacterium simulans</name>
    <dbReference type="NCBI Taxonomy" id="627089"/>
    <lineage>
        <taxon>Bacteria</taxon>
        <taxon>Bacillati</taxon>
        <taxon>Actinomycetota</taxon>
        <taxon>Actinomycetes</taxon>
        <taxon>Mycobacteriales</taxon>
        <taxon>Mycobacteriaceae</taxon>
        <taxon>Mycobacterium</taxon>
    </lineage>
</organism>
<comment type="caution">
    <text evidence="1">The sequence shown here is derived from an EMBL/GenBank/DDBJ whole genome shotgun (WGS) entry which is preliminary data.</text>
</comment>
<sequence>MSVVITRNESLAATGFSPADLETLRAINEKIATARTAPTQMSDDAWLCLSAVNGLT</sequence>
<dbReference type="Proteomes" id="UP000554965">
    <property type="component" value="Unassembled WGS sequence"/>
</dbReference>
<evidence type="ECO:0000313" key="1">
    <source>
        <dbReference type="EMBL" id="SOJ53503.1"/>
    </source>
</evidence>
<evidence type="ECO:0000313" key="2">
    <source>
        <dbReference type="Proteomes" id="UP000554965"/>
    </source>
</evidence>
<proteinExistence type="predicted"/>
<dbReference type="AlphaFoldDB" id="A0A7Z7N963"/>
<dbReference type="EMBL" id="OCTY01000002">
    <property type="protein sequence ID" value="SOJ53503.1"/>
    <property type="molecule type" value="Genomic_DNA"/>
</dbReference>
<accession>A0A7Z7N963</accession>
<protein>
    <submittedName>
        <fullName evidence="1">Uncharacterized protein</fullName>
    </submittedName>
</protein>
<reference evidence="1 2" key="1">
    <citation type="submission" date="2017-10" db="EMBL/GenBank/DDBJ databases">
        <authorList>
            <consortium name="Urmite Genomes"/>
        </authorList>
    </citation>
    <scope>NUCLEOTIDE SEQUENCE [LARGE SCALE GENOMIC DNA]</scope>
    <source>
        <strain evidence="1 2">FB-527</strain>
    </source>
</reference>
<dbReference type="RefSeq" id="WP_186241739.1">
    <property type="nucleotide sequence ID" value="NZ_OCTY01000002.1"/>
</dbReference>